<name>A0ABV3WTM6_9HYPH</name>
<dbReference type="EMBL" id="JAZHFV010000003">
    <property type="protein sequence ID" value="MEX4008018.1"/>
    <property type="molecule type" value="Genomic_DNA"/>
</dbReference>
<dbReference type="Pfam" id="PF16826">
    <property type="entry name" value="DUF5076"/>
    <property type="match status" value="1"/>
</dbReference>
<evidence type="ECO:0000313" key="1">
    <source>
        <dbReference type="EMBL" id="MEX4008018.1"/>
    </source>
</evidence>
<dbReference type="Gene3D" id="3.30.2370.10">
    <property type="entry name" value="putative pyruvate dehydrogenase"/>
    <property type="match status" value="1"/>
</dbReference>
<protein>
    <submittedName>
        <fullName evidence="1">DUF5076 domain-containing protein</fullName>
    </submittedName>
</protein>
<dbReference type="InterPro" id="IPR031796">
    <property type="entry name" value="DUF5076"/>
</dbReference>
<dbReference type="RefSeq" id="WP_368803081.1">
    <property type="nucleotide sequence ID" value="NZ_JAZHFV010000003.1"/>
</dbReference>
<organism evidence="1 2">
    <name type="scientific">Neoaquamicrobium sediminum</name>
    <dbReference type="NCBI Taxonomy" id="1849104"/>
    <lineage>
        <taxon>Bacteria</taxon>
        <taxon>Pseudomonadati</taxon>
        <taxon>Pseudomonadota</taxon>
        <taxon>Alphaproteobacteria</taxon>
        <taxon>Hyphomicrobiales</taxon>
        <taxon>Phyllobacteriaceae</taxon>
        <taxon>Neoaquamicrobium</taxon>
    </lineage>
</organism>
<evidence type="ECO:0000313" key="2">
    <source>
        <dbReference type="Proteomes" id="UP001559025"/>
    </source>
</evidence>
<sequence>MSNDLDVPDEVAGDPTFDEVLRVWIAQDSVVTMRNIFGPEGNNWGMVIADVAVHIARMRLEQDDIPMSETFAAIESGYQGRMSDYHHLNYSSLSRKH</sequence>
<comment type="caution">
    <text evidence="1">The sequence shown here is derived from an EMBL/GenBank/DDBJ whole genome shotgun (WGS) entry which is preliminary data.</text>
</comment>
<reference evidence="1 2" key="1">
    <citation type="submission" date="2024-01" db="EMBL/GenBank/DDBJ databases">
        <title>New evidence supports the origin of RcGTA from prophage.</title>
        <authorList>
            <person name="Xu Y."/>
            <person name="Liu B."/>
            <person name="Chen F."/>
        </authorList>
    </citation>
    <scope>NUCLEOTIDE SEQUENCE [LARGE SCALE GENOMIC DNA]</scope>
    <source>
        <strain evidence="1 2">CBW1107-2</strain>
    </source>
</reference>
<dbReference type="Proteomes" id="UP001559025">
    <property type="component" value="Unassembled WGS sequence"/>
</dbReference>
<keyword evidence="2" id="KW-1185">Reference proteome</keyword>
<accession>A0ABV3WTM6</accession>
<proteinExistence type="predicted"/>
<gene>
    <name evidence="1" type="ORF">V1479_11930</name>
</gene>